<dbReference type="Pfam" id="PF01170">
    <property type="entry name" value="UPF0020"/>
    <property type="match status" value="1"/>
</dbReference>
<dbReference type="InterPro" id="IPR001091">
    <property type="entry name" value="RM_Methyltransferase"/>
</dbReference>
<dbReference type="GO" id="GO:0043527">
    <property type="term" value="C:tRNA methyltransferase complex"/>
    <property type="evidence" value="ECO:0007669"/>
    <property type="project" value="UniProtKB-ARBA"/>
</dbReference>
<reference evidence="6" key="1">
    <citation type="journal article" date="2023" name="Mol. Biol. Evol.">
        <title>Third-Generation Sequencing Reveals the Adaptive Role of the Epigenome in Three Deep-Sea Polychaetes.</title>
        <authorList>
            <person name="Perez M."/>
            <person name="Aroh O."/>
            <person name="Sun Y."/>
            <person name="Lan Y."/>
            <person name="Juniper S.K."/>
            <person name="Young C.R."/>
            <person name="Angers B."/>
            <person name="Qian P.Y."/>
        </authorList>
    </citation>
    <scope>NUCLEOTIDE SEQUENCE</scope>
    <source>
        <strain evidence="6">R07B-5</strain>
    </source>
</reference>
<dbReference type="CDD" id="cd02440">
    <property type="entry name" value="AdoMet_MTases"/>
    <property type="match status" value="1"/>
</dbReference>
<evidence type="ECO:0000313" key="7">
    <source>
        <dbReference type="Proteomes" id="UP001209878"/>
    </source>
</evidence>
<keyword evidence="7" id="KW-1185">Reference proteome</keyword>
<feature type="compositionally biased region" description="Basic and acidic residues" evidence="3">
    <location>
        <begin position="120"/>
        <end position="143"/>
    </location>
</feature>
<evidence type="ECO:0000259" key="4">
    <source>
        <dbReference type="Pfam" id="PF01170"/>
    </source>
</evidence>
<dbReference type="InterPro" id="IPR000241">
    <property type="entry name" value="RlmKL-like_Mtase"/>
</dbReference>
<dbReference type="GO" id="GO:0030488">
    <property type="term" value="P:tRNA methylation"/>
    <property type="evidence" value="ECO:0007669"/>
    <property type="project" value="TreeGrafter"/>
</dbReference>
<dbReference type="PRINTS" id="PR00508">
    <property type="entry name" value="S21N4MTFRASE"/>
</dbReference>
<protein>
    <recommendedName>
        <fullName evidence="8">THUMP domain-containing protein</fullName>
    </recommendedName>
</protein>
<feature type="domain" description="THUMP" evidence="5">
    <location>
        <begin position="137"/>
        <end position="213"/>
    </location>
</feature>
<proteinExistence type="predicted"/>
<evidence type="ECO:0000256" key="2">
    <source>
        <dbReference type="ARBA" id="ARBA00022679"/>
    </source>
</evidence>
<dbReference type="GO" id="GO:0008170">
    <property type="term" value="F:N-methyltransferase activity"/>
    <property type="evidence" value="ECO:0007669"/>
    <property type="project" value="InterPro"/>
</dbReference>
<dbReference type="GO" id="GO:0003677">
    <property type="term" value="F:DNA binding"/>
    <property type="evidence" value="ECO:0007669"/>
    <property type="project" value="InterPro"/>
</dbReference>
<evidence type="ECO:0000256" key="1">
    <source>
        <dbReference type="ARBA" id="ARBA00022603"/>
    </source>
</evidence>
<dbReference type="InterPro" id="IPR004114">
    <property type="entry name" value="THUMP_dom"/>
</dbReference>
<keyword evidence="1" id="KW-0489">Methyltransferase</keyword>
<dbReference type="PANTHER" id="PTHR14911:SF1">
    <property type="entry name" value="THUMP DOMAIN-CONTAINING PROTEIN 2"/>
    <property type="match status" value="1"/>
</dbReference>
<dbReference type="EMBL" id="JAODUO010000015">
    <property type="protein sequence ID" value="KAK2193290.1"/>
    <property type="molecule type" value="Genomic_DNA"/>
</dbReference>
<dbReference type="AlphaFoldDB" id="A0AAD9PER7"/>
<evidence type="ECO:0008006" key="8">
    <source>
        <dbReference type="Google" id="ProtNLM"/>
    </source>
</evidence>
<sequence length="390" mass="43680">MLYFVTAARGTEDFVVDELNCKCQPTRIHKTDGKVFFEMNTSDSCSLESLFNLKSVERLFVAATHNPDFRIFGKGGVYHFEKALASIDTWDLCLETWRSCHPSQLNRTKDAATAHPRHQLQKEDAEMLKEDTEDVPGKRRKLDEEQDEDGEVFQPTFRVSCKCSGSAARFFTPQHLSKVVSYQLRTHTGWKVDLRRPLFEVTVQLNNAGLTIGLPLCDRPLSQRPYIKTIGLRSTLAWILSQLAKVKPGDIVLDPMCGAGTILVEAARSLPDAIYLGSDISDKQLTLAMENVTLAKVCGNVHLFQADVKQLPQLLGQREVDCIICDVPFGISHSCVQDVKELYPHLIHAMDSVLAVHGRVVLLTSTDLKDFLLKQVELMNASPCFFIKSG</sequence>
<evidence type="ECO:0000313" key="6">
    <source>
        <dbReference type="EMBL" id="KAK2193290.1"/>
    </source>
</evidence>
<evidence type="ECO:0000256" key="3">
    <source>
        <dbReference type="SAM" id="MobiDB-lite"/>
    </source>
</evidence>
<dbReference type="Gene3D" id="3.30.2130.30">
    <property type="match status" value="1"/>
</dbReference>
<dbReference type="InterPro" id="IPR029063">
    <property type="entry name" value="SAM-dependent_MTases_sf"/>
</dbReference>
<comment type="caution">
    <text evidence="6">The sequence shown here is derived from an EMBL/GenBank/DDBJ whole genome shotgun (WGS) entry which is preliminary data.</text>
</comment>
<feature type="domain" description="Ribosomal RNA large subunit methyltransferase K/L-like methyltransferase" evidence="4">
    <location>
        <begin position="224"/>
        <end position="367"/>
    </location>
</feature>
<feature type="region of interest" description="Disordered" evidence="3">
    <location>
        <begin position="108"/>
        <end position="148"/>
    </location>
</feature>
<organism evidence="6 7">
    <name type="scientific">Ridgeia piscesae</name>
    <name type="common">Tubeworm</name>
    <dbReference type="NCBI Taxonomy" id="27915"/>
    <lineage>
        <taxon>Eukaryota</taxon>
        <taxon>Metazoa</taxon>
        <taxon>Spiralia</taxon>
        <taxon>Lophotrochozoa</taxon>
        <taxon>Annelida</taxon>
        <taxon>Polychaeta</taxon>
        <taxon>Sedentaria</taxon>
        <taxon>Canalipalpata</taxon>
        <taxon>Sabellida</taxon>
        <taxon>Siboglinidae</taxon>
        <taxon>Ridgeia</taxon>
    </lineage>
</organism>
<dbReference type="GO" id="GO:0016423">
    <property type="term" value="F:tRNA (guanine) methyltransferase activity"/>
    <property type="evidence" value="ECO:0007669"/>
    <property type="project" value="TreeGrafter"/>
</dbReference>
<dbReference type="Gene3D" id="3.40.50.150">
    <property type="entry name" value="Vaccinia Virus protein VP39"/>
    <property type="match status" value="1"/>
</dbReference>
<dbReference type="PANTHER" id="PTHR14911">
    <property type="entry name" value="THUMP DOMAIN-CONTAINING"/>
    <property type="match status" value="1"/>
</dbReference>
<dbReference type="SUPFAM" id="SSF53335">
    <property type="entry name" value="S-adenosyl-L-methionine-dependent methyltransferases"/>
    <property type="match status" value="1"/>
</dbReference>
<evidence type="ECO:0000259" key="5">
    <source>
        <dbReference type="Pfam" id="PF02926"/>
    </source>
</evidence>
<accession>A0AAD9PER7</accession>
<keyword evidence="2" id="KW-0808">Transferase</keyword>
<dbReference type="GO" id="GO:0003723">
    <property type="term" value="F:RNA binding"/>
    <property type="evidence" value="ECO:0007669"/>
    <property type="project" value="InterPro"/>
</dbReference>
<name>A0AAD9PER7_RIDPI</name>
<dbReference type="Pfam" id="PF02926">
    <property type="entry name" value="THUMP"/>
    <property type="match status" value="1"/>
</dbReference>
<gene>
    <name evidence="6" type="ORF">NP493_16g11006</name>
</gene>
<dbReference type="Proteomes" id="UP001209878">
    <property type="component" value="Unassembled WGS sequence"/>
</dbReference>